<sequence length="365" mass="41398">MNKIIRYNELLAANGRIGISILLMLLGMQSVFAQSPDWMDEAYRRFNYQSNDYLTAFISGEKNQDEELSDAIVRMKELAKEEISASILTTIKSSSELNVLSENDGKSDSYKQSYSSNIKSSTFAKVNGVHVDTHVKKGKKRKQLIYAFAHVKKTDLINYYLLDIRKNMSEAEALINTADGLVKNMEKHKAEEKFLAAKKRSKEIDFAYEILSALDGNSLQLDIKIEDINKLKADVDKGLHALKSGPSFCLQIRSYIFNSKTSLLENKLKAELAQQKYSYTKLADKADWLINITAKARKHNNDYGAYVSYVDAEISFEKAFNKEEVYQNTIKQKGVSLNNFVEASELAYEDLAKKINAIIVEHCSK</sequence>
<protein>
    <recommendedName>
        <fullName evidence="3">LPP20 lipoprotein</fullName>
    </recommendedName>
</protein>
<evidence type="ECO:0000313" key="2">
    <source>
        <dbReference type="Proteomes" id="UP000284531"/>
    </source>
</evidence>
<accession>A0A419X6U0</accession>
<comment type="caution">
    <text evidence="1">The sequence shown here is derived from an EMBL/GenBank/DDBJ whole genome shotgun (WGS) entry which is preliminary data.</text>
</comment>
<dbReference type="Gene3D" id="3.10.28.20">
    <property type="entry name" value="Acetamidase/Formamidase-like domains"/>
    <property type="match status" value="1"/>
</dbReference>
<dbReference type="AlphaFoldDB" id="A0A419X6U0"/>
<dbReference type="OrthoDB" id="10018839at2"/>
<dbReference type="EMBL" id="RAPQ01000008">
    <property type="protein sequence ID" value="RKE03422.1"/>
    <property type="molecule type" value="Genomic_DNA"/>
</dbReference>
<proteinExistence type="predicted"/>
<organism evidence="1 2">
    <name type="scientific">Marinifilum flexuosum</name>
    <dbReference type="NCBI Taxonomy" id="1117708"/>
    <lineage>
        <taxon>Bacteria</taxon>
        <taxon>Pseudomonadati</taxon>
        <taxon>Bacteroidota</taxon>
        <taxon>Bacteroidia</taxon>
        <taxon>Marinilabiliales</taxon>
        <taxon>Marinifilaceae</taxon>
    </lineage>
</organism>
<reference evidence="1 2" key="1">
    <citation type="submission" date="2018-09" db="EMBL/GenBank/DDBJ databases">
        <title>Genomic Encyclopedia of Archaeal and Bacterial Type Strains, Phase II (KMG-II): from individual species to whole genera.</title>
        <authorList>
            <person name="Goeker M."/>
        </authorList>
    </citation>
    <scope>NUCLEOTIDE SEQUENCE [LARGE SCALE GENOMIC DNA]</scope>
    <source>
        <strain evidence="1 2">DSM 21950</strain>
    </source>
</reference>
<name>A0A419X6U0_9BACT</name>
<keyword evidence="2" id="KW-1185">Reference proteome</keyword>
<dbReference type="RefSeq" id="WP_147375862.1">
    <property type="nucleotide sequence ID" value="NZ_RAPQ01000008.1"/>
</dbReference>
<evidence type="ECO:0000313" key="1">
    <source>
        <dbReference type="EMBL" id="RKE03422.1"/>
    </source>
</evidence>
<gene>
    <name evidence="1" type="ORF">BXY64_0426</name>
</gene>
<evidence type="ECO:0008006" key="3">
    <source>
        <dbReference type="Google" id="ProtNLM"/>
    </source>
</evidence>
<dbReference type="Proteomes" id="UP000284531">
    <property type="component" value="Unassembled WGS sequence"/>
</dbReference>